<evidence type="ECO:0000313" key="2">
    <source>
        <dbReference type="EMBL" id="GGZ09388.1"/>
    </source>
</evidence>
<evidence type="ECO:0000313" key="3">
    <source>
        <dbReference type="Proteomes" id="UP000619512"/>
    </source>
</evidence>
<sequence length="87" mass="9455">MTHSSRLDLVDALRGFAIASIMLLHNIEHITGASACLLIGIALALLRGGPSAWWLRHCRPGPLEALWHRATWIGAPNQASSNHSTRP</sequence>
<dbReference type="InterPro" id="IPR052529">
    <property type="entry name" value="Bact_Transport_Assoc"/>
</dbReference>
<organism evidence="2 3">
    <name type="scientific">Pseudoduganella plicata</name>
    <dbReference type="NCBI Taxonomy" id="321984"/>
    <lineage>
        <taxon>Bacteria</taxon>
        <taxon>Pseudomonadati</taxon>
        <taxon>Pseudomonadota</taxon>
        <taxon>Betaproteobacteria</taxon>
        <taxon>Burkholderiales</taxon>
        <taxon>Oxalobacteraceae</taxon>
        <taxon>Telluria group</taxon>
        <taxon>Pseudoduganella</taxon>
    </lineage>
</organism>
<feature type="domain" description="DUF418" evidence="1">
    <location>
        <begin position="31"/>
        <end position="73"/>
    </location>
</feature>
<dbReference type="PANTHER" id="PTHR30590:SF2">
    <property type="entry name" value="INNER MEMBRANE PROTEIN"/>
    <property type="match status" value="1"/>
</dbReference>
<gene>
    <name evidence="2" type="ORF">GCM10007388_48570</name>
</gene>
<accession>A0AA87YBE1</accession>
<dbReference type="Pfam" id="PF04235">
    <property type="entry name" value="DUF418"/>
    <property type="match status" value="1"/>
</dbReference>
<dbReference type="RefSeq" id="WP_229466287.1">
    <property type="nucleotide sequence ID" value="NZ_BMWW01000013.1"/>
</dbReference>
<dbReference type="PANTHER" id="PTHR30590">
    <property type="entry name" value="INNER MEMBRANE PROTEIN"/>
    <property type="match status" value="1"/>
</dbReference>
<protein>
    <recommendedName>
        <fullName evidence="1">DUF418 domain-containing protein</fullName>
    </recommendedName>
</protein>
<dbReference type="Proteomes" id="UP000619512">
    <property type="component" value="Unassembled WGS sequence"/>
</dbReference>
<reference evidence="2" key="2">
    <citation type="submission" date="2022-12" db="EMBL/GenBank/DDBJ databases">
        <authorList>
            <person name="Sun Q."/>
            <person name="Kim S."/>
        </authorList>
    </citation>
    <scope>NUCLEOTIDE SEQUENCE</scope>
    <source>
        <strain evidence="2">KCTC 12344</strain>
    </source>
</reference>
<reference evidence="2" key="1">
    <citation type="journal article" date="2014" name="Int. J. Syst. Evol. Microbiol.">
        <title>Complete genome sequence of Corynebacterium casei LMG S-19264T (=DSM 44701T), isolated from a smear-ripened cheese.</title>
        <authorList>
            <consortium name="US DOE Joint Genome Institute (JGI-PGF)"/>
            <person name="Walter F."/>
            <person name="Albersmeier A."/>
            <person name="Kalinowski J."/>
            <person name="Ruckert C."/>
        </authorList>
    </citation>
    <scope>NUCLEOTIDE SEQUENCE</scope>
    <source>
        <strain evidence="2">KCTC 12344</strain>
    </source>
</reference>
<dbReference type="InterPro" id="IPR007349">
    <property type="entry name" value="DUF418"/>
</dbReference>
<dbReference type="AlphaFoldDB" id="A0AA87YBE1"/>
<proteinExistence type="predicted"/>
<evidence type="ECO:0000259" key="1">
    <source>
        <dbReference type="Pfam" id="PF04235"/>
    </source>
</evidence>
<dbReference type="EMBL" id="BMWW01000013">
    <property type="protein sequence ID" value="GGZ09388.1"/>
    <property type="molecule type" value="Genomic_DNA"/>
</dbReference>
<comment type="caution">
    <text evidence="2">The sequence shown here is derived from an EMBL/GenBank/DDBJ whole genome shotgun (WGS) entry which is preliminary data.</text>
</comment>
<name>A0AA87YBE1_9BURK</name>